<gene>
    <name evidence="2" type="ORF">ENW73_03990</name>
</gene>
<keyword evidence="2" id="KW-0482">Metalloprotease</keyword>
<comment type="caution">
    <text evidence="2">The sequence shown here is derived from an EMBL/GenBank/DDBJ whole genome shotgun (WGS) entry which is preliminary data.</text>
</comment>
<proteinExistence type="predicted"/>
<dbReference type="EMBL" id="DTLI01000102">
    <property type="protein sequence ID" value="HHS52017.1"/>
    <property type="molecule type" value="Genomic_DNA"/>
</dbReference>
<dbReference type="NCBIfam" id="TIGR04183">
    <property type="entry name" value="Por_Secre_tail"/>
    <property type="match status" value="1"/>
</dbReference>
<dbReference type="SUPFAM" id="SSF55486">
    <property type="entry name" value="Metalloproteases ('zincins'), catalytic domain"/>
    <property type="match status" value="1"/>
</dbReference>
<evidence type="ECO:0000259" key="1">
    <source>
        <dbReference type="Pfam" id="PF05547"/>
    </source>
</evidence>
<dbReference type="PANTHER" id="PTHR41775">
    <property type="entry name" value="SECRETED PROTEIN-RELATED"/>
    <property type="match status" value="1"/>
</dbReference>
<reference evidence="2" key="1">
    <citation type="journal article" date="2020" name="mSystems">
        <title>Genome- and Community-Level Interaction Insights into Carbon Utilization and Element Cycling Functions of Hydrothermarchaeota in Hydrothermal Sediment.</title>
        <authorList>
            <person name="Zhou Z."/>
            <person name="Liu Y."/>
            <person name="Xu W."/>
            <person name="Pan J."/>
            <person name="Luo Z.H."/>
            <person name="Li M."/>
        </authorList>
    </citation>
    <scope>NUCLEOTIDE SEQUENCE [LARGE SCALE GENOMIC DNA]</scope>
    <source>
        <strain evidence="2">SpSt-876</strain>
    </source>
</reference>
<dbReference type="PANTHER" id="PTHR41775:SF1">
    <property type="entry name" value="PEPTIDASE M6-LIKE DOMAIN-CONTAINING PROTEIN"/>
    <property type="match status" value="1"/>
</dbReference>
<sequence length="550" mass="62154">MRRKILPVLVGLLLLKPLIAMPPRPGLFDPITGRSITTGDHYPIFPANWGEPGPNKLKDRDHCETVAILMQFPDNLADTIRRPPALYDSMLYSTGVYNNQLYRAGSLNDYFIENSYGTYQVLGSIVGNRWFMSSHNYSEYYDGNYMLSTGARLARENLEQVDLTIDFNDYDLNADGHIDAMFMVHAGADGADDGNVNHCWSHAIPYFNYQTNDGVIIDGVTNVPEFALVTEARETTMCCIAVMCHELGHLVGLPDLYDGSRNTWGIGYWGLMGYGAWGAGGNTPWSPSHMEAWSKVRAGFVDPVVITSDTYNLKILDIETHPVAYKLWRNGADCDTCFYLENRQQKGFDTPLPGFGLLIWHIDPWYSSWHNKVDLEEDSTFHLDHGTGIRPDPHIYHQELGDTSDPLPGIWHRTAFDNNTLPNSRDHRGNPTDVSVRNIRQVGDTIICDITFSPVNIANISPMTTRTLLEISPNPFFRYVTIKIQSTDTKPKLVKIYSVKGDLVYTEAISSERFIWYGEDQAGKKLPTGVYYIQVRIDEFTIGNKLIIQR</sequence>
<protein>
    <submittedName>
        <fullName evidence="2">M6 family metalloprotease domain-containing protein</fullName>
    </submittedName>
</protein>
<accession>A0A7C6EAD5</accession>
<dbReference type="Gene3D" id="2.60.40.4070">
    <property type="match status" value="1"/>
</dbReference>
<name>A0A7C6EAD5_UNCW3</name>
<dbReference type="Pfam" id="PF05547">
    <property type="entry name" value="Peptidase_M6"/>
    <property type="match status" value="1"/>
</dbReference>
<keyword evidence="2" id="KW-0645">Protease</keyword>
<dbReference type="GO" id="GO:0008237">
    <property type="term" value="F:metallopeptidase activity"/>
    <property type="evidence" value="ECO:0007669"/>
    <property type="project" value="UniProtKB-KW"/>
</dbReference>
<keyword evidence="2" id="KW-0378">Hydrolase</keyword>
<organism evidence="2">
    <name type="scientific">candidate division WOR-3 bacterium</name>
    <dbReference type="NCBI Taxonomy" id="2052148"/>
    <lineage>
        <taxon>Bacteria</taxon>
        <taxon>Bacteria division WOR-3</taxon>
    </lineage>
</organism>
<feature type="domain" description="Peptidase M6-like" evidence="1">
    <location>
        <begin position="87"/>
        <end position="295"/>
    </location>
</feature>
<dbReference type="GO" id="GO:0006508">
    <property type="term" value="P:proteolysis"/>
    <property type="evidence" value="ECO:0007669"/>
    <property type="project" value="UniProtKB-KW"/>
</dbReference>
<dbReference type="NCBIfam" id="TIGR03296">
    <property type="entry name" value="M6dom_TIGR03296"/>
    <property type="match status" value="1"/>
</dbReference>
<dbReference type="AlphaFoldDB" id="A0A7C6EAD5"/>
<dbReference type="InterPro" id="IPR008757">
    <property type="entry name" value="Peptidase_M6-like_domain"/>
</dbReference>
<evidence type="ECO:0000313" key="2">
    <source>
        <dbReference type="EMBL" id="HHS52017.1"/>
    </source>
</evidence>
<dbReference type="InterPro" id="IPR026444">
    <property type="entry name" value="Secre_tail"/>
</dbReference>